<feature type="compositionally biased region" description="Low complexity" evidence="7">
    <location>
        <begin position="35"/>
        <end position="76"/>
    </location>
</feature>
<dbReference type="EC" id="2.7.1.160" evidence="3"/>
<gene>
    <name evidence="8" type="ORF">BDZ90DRAFT_232378</name>
</gene>
<dbReference type="Proteomes" id="UP000245884">
    <property type="component" value="Unassembled WGS sequence"/>
</dbReference>
<dbReference type="GO" id="GO:0000215">
    <property type="term" value="F:tRNA 2'-phosphotransferase activity"/>
    <property type="evidence" value="ECO:0007669"/>
    <property type="project" value="UniProtKB-EC"/>
</dbReference>
<evidence type="ECO:0000256" key="7">
    <source>
        <dbReference type="SAM" id="MobiDB-lite"/>
    </source>
</evidence>
<dbReference type="PANTHER" id="PTHR12684:SF2">
    <property type="entry name" value="TRNA 2'-PHOSPHOTRANSFERASE 1"/>
    <property type="match status" value="1"/>
</dbReference>
<feature type="region of interest" description="Disordered" evidence="7">
    <location>
        <begin position="202"/>
        <end position="221"/>
    </location>
</feature>
<dbReference type="GO" id="GO:0006388">
    <property type="term" value="P:tRNA splicing, via endonucleolytic cleavage and ligation"/>
    <property type="evidence" value="ECO:0007669"/>
    <property type="project" value="TreeGrafter"/>
</dbReference>
<organism evidence="8 9">
    <name type="scientific">Jaminaea rosea</name>
    <dbReference type="NCBI Taxonomy" id="1569628"/>
    <lineage>
        <taxon>Eukaryota</taxon>
        <taxon>Fungi</taxon>
        <taxon>Dikarya</taxon>
        <taxon>Basidiomycota</taxon>
        <taxon>Ustilaginomycotina</taxon>
        <taxon>Exobasidiomycetes</taxon>
        <taxon>Microstromatales</taxon>
        <taxon>Microstromatales incertae sedis</taxon>
        <taxon>Jaminaea</taxon>
    </lineage>
</organism>
<accession>A0A316URJ4</accession>
<evidence type="ECO:0000256" key="5">
    <source>
        <dbReference type="ARBA" id="ARBA00023027"/>
    </source>
</evidence>
<comment type="catalytic activity">
    <reaction evidence="6">
        <text>2'-phospho-[ligated tRNA] + NAD(+) = mature tRNA + ADP-alpha-D-ribose 1'',2''-cyclic phosphate + nicotinamide</text>
        <dbReference type="Rhea" id="RHEA:23324"/>
        <dbReference type="Rhea" id="RHEA-COMP:11106"/>
        <dbReference type="Rhea" id="RHEA-COMP:11107"/>
        <dbReference type="ChEBI" id="CHEBI:17154"/>
        <dbReference type="ChEBI" id="CHEBI:57540"/>
        <dbReference type="ChEBI" id="CHEBI:76596"/>
        <dbReference type="ChEBI" id="CHEBI:82883"/>
        <dbReference type="ChEBI" id="CHEBI:85027"/>
        <dbReference type="EC" id="2.7.1.160"/>
    </reaction>
</comment>
<dbReference type="InterPro" id="IPR042080">
    <property type="entry name" value="RNA_2'-PTrans_N"/>
</dbReference>
<evidence type="ECO:0000256" key="1">
    <source>
        <dbReference type="ARBA" id="ARBA00003343"/>
    </source>
</evidence>
<dbReference type="PANTHER" id="PTHR12684">
    <property type="entry name" value="PUTATIVE PHOSPHOTRANSFERASE"/>
    <property type="match status" value="1"/>
</dbReference>
<dbReference type="SUPFAM" id="SSF56399">
    <property type="entry name" value="ADP-ribosylation"/>
    <property type="match status" value="1"/>
</dbReference>
<sequence>MASEEVQGAQIKATAPGVDSQSDPSSLNNRLDSISLSSVPPAPTPSSSSPSSSSKPSKPAKSSKSPHPKSPASQPPLTQLSRALSYLLRHGAEKEKLPIRPDGFIPVTECLKRSRVKQIDMEPDNGQFTKDGKKKRREPKLEDVRRVVEDVAPGEKRRFEMREIDGNCFVRAIQGHTIESVKELDHVAVTLQNLDVLALPTAKTDSESATSPQEEGEPRLPPGVEILHGTTEPAWDLIKQSGWLSRMKRNHIHLARARPGVEGVGSGECEPRWPWR</sequence>
<feature type="compositionally biased region" description="Polar residues" evidence="7">
    <location>
        <begin position="19"/>
        <end position="34"/>
    </location>
</feature>
<comment type="function">
    <text evidence="1">Catalyzes the last step of tRNA splicing, the transfer of the splice junction 2'-phosphate from ligated tRNA to NAD to produce ADP-ribose 1''-2'' cyclic phosphate.</text>
</comment>
<keyword evidence="4" id="KW-0808">Transferase</keyword>
<evidence type="ECO:0000256" key="2">
    <source>
        <dbReference type="ARBA" id="ARBA00009836"/>
    </source>
</evidence>
<dbReference type="InterPro" id="IPR042081">
    <property type="entry name" value="RNA_2'-PTrans_C"/>
</dbReference>
<keyword evidence="9" id="KW-1185">Reference proteome</keyword>
<feature type="region of interest" description="Disordered" evidence="7">
    <location>
        <begin position="1"/>
        <end position="80"/>
    </location>
</feature>
<dbReference type="InterPro" id="IPR002745">
    <property type="entry name" value="Ptrans_KptA/Tpt1"/>
</dbReference>
<dbReference type="Gene3D" id="1.10.10.970">
    <property type="entry name" value="RNA 2'-phosphotransferase, Tpt1/KptA family, N-terminal domain"/>
    <property type="match status" value="1"/>
</dbReference>
<evidence type="ECO:0000256" key="6">
    <source>
        <dbReference type="ARBA" id="ARBA00047949"/>
    </source>
</evidence>
<evidence type="ECO:0000313" key="8">
    <source>
        <dbReference type="EMBL" id="PWN27398.1"/>
    </source>
</evidence>
<evidence type="ECO:0000256" key="4">
    <source>
        <dbReference type="ARBA" id="ARBA00022679"/>
    </source>
</evidence>
<dbReference type="OrthoDB" id="419694at2759"/>
<comment type="similarity">
    <text evidence="2">Belongs to the KptA/TPT1 family.</text>
</comment>
<keyword evidence="5" id="KW-0520">NAD</keyword>
<dbReference type="STRING" id="1569628.A0A316URJ4"/>
<name>A0A316URJ4_9BASI</name>
<dbReference type="GeneID" id="37028050"/>
<protein>
    <recommendedName>
        <fullName evidence="3">2'-phosphotransferase</fullName>
        <ecNumber evidence="3">2.7.1.160</ecNumber>
    </recommendedName>
</protein>
<reference evidence="8 9" key="1">
    <citation type="journal article" date="2018" name="Mol. Biol. Evol.">
        <title>Broad Genomic Sampling Reveals a Smut Pathogenic Ancestry of the Fungal Clade Ustilaginomycotina.</title>
        <authorList>
            <person name="Kijpornyongpan T."/>
            <person name="Mondo S.J."/>
            <person name="Barry K."/>
            <person name="Sandor L."/>
            <person name="Lee J."/>
            <person name="Lipzen A."/>
            <person name="Pangilinan J."/>
            <person name="LaButti K."/>
            <person name="Hainaut M."/>
            <person name="Henrissat B."/>
            <person name="Grigoriev I.V."/>
            <person name="Spatafora J.W."/>
            <person name="Aime M.C."/>
        </authorList>
    </citation>
    <scope>NUCLEOTIDE SEQUENCE [LARGE SCALE GENOMIC DNA]</scope>
    <source>
        <strain evidence="8 9">MCA 5214</strain>
    </source>
</reference>
<evidence type="ECO:0000313" key="9">
    <source>
        <dbReference type="Proteomes" id="UP000245884"/>
    </source>
</evidence>
<evidence type="ECO:0000256" key="3">
    <source>
        <dbReference type="ARBA" id="ARBA00012007"/>
    </source>
</evidence>
<dbReference type="AlphaFoldDB" id="A0A316URJ4"/>
<dbReference type="Gene3D" id="3.20.170.30">
    <property type="match status" value="1"/>
</dbReference>
<dbReference type="Pfam" id="PF01885">
    <property type="entry name" value="PTS_2-RNA"/>
    <property type="match status" value="1"/>
</dbReference>
<feature type="region of interest" description="Disordered" evidence="7">
    <location>
        <begin position="122"/>
        <end position="141"/>
    </location>
</feature>
<proteinExistence type="inferred from homology"/>
<dbReference type="RefSeq" id="XP_025362010.1">
    <property type="nucleotide sequence ID" value="XM_025506227.1"/>
</dbReference>
<dbReference type="EMBL" id="KZ819668">
    <property type="protein sequence ID" value="PWN27398.1"/>
    <property type="molecule type" value="Genomic_DNA"/>
</dbReference>